<proteinExistence type="predicted"/>
<name>A0A0A8YYX6_ARUDO</name>
<dbReference type="EMBL" id="GBRH01266114">
    <property type="protein sequence ID" value="JAD31781.1"/>
    <property type="molecule type" value="Transcribed_RNA"/>
</dbReference>
<organism evidence="1">
    <name type="scientific">Arundo donax</name>
    <name type="common">Giant reed</name>
    <name type="synonym">Donax arundinaceus</name>
    <dbReference type="NCBI Taxonomy" id="35708"/>
    <lineage>
        <taxon>Eukaryota</taxon>
        <taxon>Viridiplantae</taxon>
        <taxon>Streptophyta</taxon>
        <taxon>Embryophyta</taxon>
        <taxon>Tracheophyta</taxon>
        <taxon>Spermatophyta</taxon>
        <taxon>Magnoliopsida</taxon>
        <taxon>Liliopsida</taxon>
        <taxon>Poales</taxon>
        <taxon>Poaceae</taxon>
        <taxon>PACMAD clade</taxon>
        <taxon>Arundinoideae</taxon>
        <taxon>Arundineae</taxon>
        <taxon>Arundo</taxon>
    </lineage>
</organism>
<reference evidence="1" key="1">
    <citation type="submission" date="2014-09" db="EMBL/GenBank/DDBJ databases">
        <authorList>
            <person name="Magalhaes I.L.F."/>
            <person name="Oliveira U."/>
            <person name="Santos F.R."/>
            <person name="Vidigal T.H.D.A."/>
            <person name="Brescovit A.D."/>
            <person name="Santos A.J."/>
        </authorList>
    </citation>
    <scope>NUCLEOTIDE SEQUENCE</scope>
    <source>
        <tissue evidence="1">Shoot tissue taken approximately 20 cm above the soil surface</tissue>
    </source>
</reference>
<reference evidence="1" key="2">
    <citation type="journal article" date="2015" name="Data Brief">
        <title>Shoot transcriptome of the giant reed, Arundo donax.</title>
        <authorList>
            <person name="Barrero R.A."/>
            <person name="Guerrero F.D."/>
            <person name="Moolhuijzen P."/>
            <person name="Goolsby J.A."/>
            <person name="Tidwell J."/>
            <person name="Bellgard S.E."/>
            <person name="Bellgard M.I."/>
        </authorList>
    </citation>
    <scope>NUCLEOTIDE SEQUENCE</scope>
    <source>
        <tissue evidence="1">Shoot tissue taken approximately 20 cm above the soil surface</tissue>
    </source>
</reference>
<dbReference type="AlphaFoldDB" id="A0A0A8YYX6"/>
<accession>A0A0A8YYX6</accession>
<protein>
    <submittedName>
        <fullName evidence="1">Uncharacterized protein</fullName>
    </submittedName>
</protein>
<evidence type="ECO:0000313" key="1">
    <source>
        <dbReference type="EMBL" id="JAD31781.1"/>
    </source>
</evidence>
<sequence length="49" mass="5839">MEASRNIDRRVQRATRQKLIICNLYPMSQFRMWRTWHKVPQDGSCGCLG</sequence>